<dbReference type="PANTHER" id="PTHR37984:SF5">
    <property type="entry name" value="PROTEIN NYNRIN-LIKE"/>
    <property type="match status" value="1"/>
</dbReference>
<dbReference type="Gene3D" id="3.30.420.10">
    <property type="entry name" value="Ribonuclease H-like superfamily/Ribonuclease H"/>
    <property type="match status" value="1"/>
</dbReference>
<reference evidence="3" key="1">
    <citation type="journal article" date="2014" name="PLoS ONE">
        <title>Transcriptome-Based Identification of ABC Transporters in the Western Tarnished Plant Bug Lygus hesperus.</title>
        <authorList>
            <person name="Hull J.J."/>
            <person name="Chaney K."/>
            <person name="Geib S.M."/>
            <person name="Fabrick J.A."/>
            <person name="Brent C.S."/>
            <person name="Walsh D."/>
            <person name="Lavine L.C."/>
        </authorList>
    </citation>
    <scope>NUCLEOTIDE SEQUENCE</scope>
</reference>
<dbReference type="PANTHER" id="PTHR37984">
    <property type="entry name" value="PROTEIN CBG26694"/>
    <property type="match status" value="1"/>
</dbReference>
<reference evidence="3" key="2">
    <citation type="submission" date="2014-07" db="EMBL/GenBank/DDBJ databases">
        <authorList>
            <person name="Hull J."/>
        </authorList>
    </citation>
    <scope>NUCLEOTIDE SEQUENCE</scope>
</reference>
<feature type="non-terminal residue" evidence="3">
    <location>
        <position position="251"/>
    </location>
</feature>
<dbReference type="FunFam" id="3.30.420.10:FF:000063">
    <property type="entry name" value="Retrovirus-related Pol polyprotein from transposon 297-like Protein"/>
    <property type="match status" value="1"/>
</dbReference>
<gene>
    <name evidence="3" type="ORF">CM83_997</name>
</gene>
<sequence length="251" mass="28732">RRHCWWYHMDKDIEHLVRTCQSCQAVQPNPPKQFQSWPVQQKAWERVHIDLASFRNSMWLITVDSYSNFPFVTHMKSTTSSAVITALKNIFLMEGPPETLVSDNGPQFVSDEFESFCVSAGIKHLTTAPFHPASNGEAERWVRTFKEAMKKAMVYSTAETEALNTLLFSYRTTPGQSGKSPAELLHGRQPRTPLTLLVPRREELPQGECRFQVGEKVQVKFFSGSPWEVGTVIRQHGRMMYNLDTARGIVR</sequence>
<dbReference type="InterPro" id="IPR036397">
    <property type="entry name" value="RNaseH_sf"/>
</dbReference>
<dbReference type="EC" id="2.7.7.49" evidence="1"/>
<proteinExistence type="predicted"/>
<dbReference type="InterPro" id="IPR001584">
    <property type="entry name" value="Integrase_cat-core"/>
</dbReference>
<dbReference type="GO" id="GO:0003964">
    <property type="term" value="F:RNA-directed DNA polymerase activity"/>
    <property type="evidence" value="ECO:0007669"/>
    <property type="project" value="UniProtKB-EC"/>
</dbReference>
<dbReference type="InterPro" id="IPR012337">
    <property type="entry name" value="RNaseH-like_sf"/>
</dbReference>
<organism evidence="3">
    <name type="scientific">Lygus hesperus</name>
    <name type="common">Western plant bug</name>
    <dbReference type="NCBI Taxonomy" id="30085"/>
    <lineage>
        <taxon>Eukaryota</taxon>
        <taxon>Metazoa</taxon>
        <taxon>Ecdysozoa</taxon>
        <taxon>Arthropoda</taxon>
        <taxon>Hexapoda</taxon>
        <taxon>Insecta</taxon>
        <taxon>Pterygota</taxon>
        <taxon>Neoptera</taxon>
        <taxon>Paraneoptera</taxon>
        <taxon>Hemiptera</taxon>
        <taxon>Heteroptera</taxon>
        <taxon>Panheteroptera</taxon>
        <taxon>Cimicomorpha</taxon>
        <taxon>Miridae</taxon>
        <taxon>Mirini</taxon>
        <taxon>Lygus</taxon>
    </lineage>
</organism>
<dbReference type="GO" id="GO:0015074">
    <property type="term" value="P:DNA integration"/>
    <property type="evidence" value="ECO:0007669"/>
    <property type="project" value="InterPro"/>
</dbReference>
<dbReference type="InterPro" id="IPR050951">
    <property type="entry name" value="Retrovirus_Pol_polyprotein"/>
</dbReference>
<feature type="domain" description="Integrase catalytic" evidence="2">
    <location>
        <begin position="34"/>
        <end position="189"/>
    </location>
</feature>
<evidence type="ECO:0000256" key="1">
    <source>
        <dbReference type="ARBA" id="ARBA00012493"/>
    </source>
</evidence>
<dbReference type="InterPro" id="IPR041588">
    <property type="entry name" value="Integrase_H2C2"/>
</dbReference>
<dbReference type="Pfam" id="PF17921">
    <property type="entry name" value="Integrase_H2C2"/>
    <property type="match status" value="1"/>
</dbReference>
<name>A0A0A9ZF13_LYGHE</name>
<accession>A0A0A9ZF13</accession>
<dbReference type="Gene3D" id="1.10.340.70">
    <property type="match status" value="1"/>
</dbReference>
<evidence type="ECO:0000259" key="2">
    <source>
        <dbReference type="PROSITE" id="PS50994"/>
    </source>
</evidence>
<dbReference type="PROSITE" id="PS50994">
    <property type="entry name" value="INTEGRASE"/>
    <property type="match status" value="1"/>
</dbReference>
<evidence type="ECO:0000313" key="3">
    <source>
        <dbReference type="EMBL" id="JAG41993.1"/>
    </source>
</evidence>
<dbReference type="SUPFAM" id="SSF53098">
    <property type="entry name" value="Ribonuclease H-like"/>
    <property type="match status" value="1"/>
</dbReference>
<feature type="non-terminal residue" evidence="3">
    <location>
        <position position="1"/>
    </location>
</feature>
<dbReference type="EMBL" id="GBHO01001611">
    <property type="protein sequence ID" value="JAG41993.1"/>
    <property type="molecule type" value="Transcribed_RNA"/>
</dbReference>
<dbReference type="Pfam" id="PF00665">
    <property type="entry name" value="rve"/>
    <property type="match status" value="1"/>
</dbReference>
<dbReference type="GO" id="GO:0003676">
    <property type="term" value="F:nucleic acid binding"/>
    <property type="evidence" value="ECO:0007669"/>
    <property type="project" value="InterPro"/>
</dbReference>
<protein>
    <recommendedName>
        <fullName evidence="1">RNA-directed DNA polymerase</fullName>
        <ecNumber evidence="1">2.7.7.49</ecNumber>
    </recommendedName>
</protein>
<dbReference type="AlphaFoldDB" id="A0A0A9ZF13"/>